<evidence type="ECO:0000313" key="4">
    <source>
        <dbReference type="EMBL" id="NYD27172.1"/>
    </source>
</evidence>
<keyword evidence="5" id="KW-1185">Reference proteome</keyword>
<evidence type="ECO:0000259" key="3">
    <source>
        <dbReference type="Pfam" id="PF01464"/>
    </source>
</evidence>
<feature type="region of interest" description="Disordered" evidence="1">
    <location>
        <begin position="75"/>
        <end position="97"/>
    </location>
</feature>
<organism evidence="4 5">
    <name type="scientific">Leucobacter aridicollis</name>
    <dbReference type="NCBI Taxonomy" id="283878"/>
    <lineage>
        <taxon>Bacteria</taxon>
        <taxon>Bacillati</taxon>
        <taxon>Actinomycetota</taxon>
        <taxon>Actinomycetes</taxon>
        <taxon>Micrococcales</taxon>
        <taxon>Microbacteriaceae</taxon>
        <taxon>Leucobacter</taxon>
    </lineage>
</organism>
<proteinExistence type="predicted"/>
<dbReference type="EMBL" id="JACCBD010000001">
    <property type="protein sequence ID" value="NYD27172.1"/>
    <property type="molecule type" value="Genomic_DNA"/>
</dbReference>
<reference evidence="4 5" key="1">
    <citation type="submission" date="2020-07" db="EMBL/GenBank/DDBJ databases">
        <title>Sequencing the genomes of 1000 actinobacteria strains.</title>
        <authorList>
            <person name="Klenk H.-P."/>
        </authorList>
    </citation>
    <scope>NUCLEOTIDE SEQUENCE [LARGE SCALE GENOMIC DNA]</scope>
    <source>
        <strain evidence="4 5">DSM 17380</strain>
    </source>
</reference>
<sequence>MSTQTTRPTRPWMRMRAPLAVAAVAVLLGGAAVAPMTLTDANAEVIPAALNERLYQEFVPNDNPADDFVLPEVPIEKLPDPKPEPKPEPEKTDTGTDTAQDAVQAPAALPRFEGGGSPAEWMAAAGIAESDWSYVDFIAQKESGWNPNATNPSSGACGLIQALPCSKVPGSGYNPVDNLRWANGYATDRYGSWAGAYEFWTANHWW</sequence>
<name>A0A852RKH9_9MICO</name>
<dbReference type="InterPro" id="IPR008258">
    <property type="entry name" value="Transglycosylase_SLT_dom_1"/>
</dbReference>
<protein>
    <recommendedName>
        <fullName evidence="3">Transglycosylase SLT domain-containing protein</fullName>
    </recommendedName>
</protein>
<dbReference type="InterPro" id="IPR023346">
    <property type="entry name" value="Lysozyme-like_dom_sf"/>
</dbReference>
<accession>A0A852RKH9</accession>
<gene>
    <name evidence="4" type="ORF">BJ960_001975</name>
</gene>
<feature type="signal peptide" evidence="2">
    <location>
        <begin position="1"/>
        <end position="34"/>
    </location>
</feature>
<evidence type="ECO:0000256" key="2">
    <source>
        <dbReference type="SAM" id="SignalP"/>
    </source>
</evidence>
<dbReference type="AlphaFoldDB" id="A0A852RKH9"/>
<dbReference type="Gene3D" id="1.10.530.10">
    <property type="match status" value="1"/>
</dbReference>
<evidence type="ECO:0000256" key="1">
    <source>
        <dbReference type="SAM" id="MobiDB-lite"/>
    </source>
</evidence>
<keyword evidence="2" id="KW-0732">Signal</keyword>
<dbReference type="Pfam" id="PF01464">
    <property type="entry name" value="SLT"/>
    <property type="match status" value="1"/>
</dbReference>
<dbReference type="RefSeq" id="WP_307814613.1">
    <property type="nucleotide sequence ID" value="NZ_BAAALZ010000001.1"/>
</dbReference>
<dbReference type="SUPFAM" id="SSF53955">
    <property type="entry name" value="Lysozyme-like"/>
    <property type="match status" value="1"/>
</dbReference>
<comment type="caution">
    <text evidence="4">The sequence shown here is derived from an EMBL/GenBank/DDBJ whole genome shotgun (WGS) entry which is preliminary data.</text>
</comment>
<feature type="domain" description="Transglycosylase SLT" evidence="3">
    <location>
        <begin position="123"/>
        <end position="190"/>
    </location>
</feature>
<feature type="compositionally biased region" description="Basic and acidic residues" evidence="1">
    <location>
        <begin position="75"/>
        <end position="94"/>
    </location>
</feature>
<feature type="chain" id="PRO_5039145718" description="Transglycosylase SLT domain-containing protein" evidence="2">
    <location>
        <begin position="35"/>
        <end position="206"/>
    </location>
</feature>
<dbReference type="Proteomes" id="UP000586095">
    <property type="component" value="Unassembled WGS sequence"/>
</dbReference>
<evidence type="ECO:0000313" key="5">
    <source>
        <dbReference type="Proteomes" id="UP000586095"/>
    </source>
</evidence>